<evidence type="ECO:0000256" key="3">
    <source>
        <dbReference type="ARBA" id="ARBA00022989"/>
    </source>
</evidence>
<dbReference type="Pfam" id="PF03547">
    <property type="entry name" value="Mem_trans"/>
    <property type="match status" value="1"/>
</dbReference>
<comment type="subcellular location">
    <subcellularLocation>
        <location evidence="1">Membrane</location>
        <topology evidence="1">Multi-pass membrane protein</topology>
    </subcellularLocation>
</comment>
<dbReference type="AlphaFoldDB" id="A0A7G2CFA0"/>
<keyword evidence="3 6" id="KW-1133">Transmembrane helix</keyword>
<dbReference type="InterPro" id="IPR004776">
    <property type="entry name" value="Mem_transp_PIN-like"/>
</dbReference>
<dbReference type="EMBL" id="LR877153">
    <property type="protein sequence ID" value="CAD2217554.1"/>
    <property type="molecule type" value="Genomic_DNA"/>
</dbReference>
<dbReference type="InterPro" id="IPR039305">
    <property type="entry name" value="PILS2/6"/>
</dbReference>
<feature type="region of interest" description="Disordered" evidence="5">
    <location>
        <begin position="320"/>
        <end position="353"/>
    </location>
</feature>
<feature type="transmembrane region" description="Helical" evidence="6">
    <location>
        <begin position="140"/>
        <end position="160"/>
    </location>
</feature>
<organism evidence="7 8">
    <name type="scientific">Angomonas deanei</name>
    <dbReference type="NCBI Taxonomy" id="59799"/>
    <lineage>
        <taxon>Eukaryota</taxon>
        <taxon>Discoba</taxon>
        <taxon>Euglenozoa</taxon>
        <taxon>Kinetoplastea</taxon>
        <taxon>Metakinetoplastina</taxon>
        <taxon>Trypanosomatida</taxon>
        <taxon>Trypanosomatidae</taxon>
        <taxon>Strigomonadinae</taxon>
        <taxon>Angomonas</taxon>
    </lineage>
</organism>
<feature type="transmembrane region" description="Helical" evidence="6">
    <location>
        <begin position="6"/>
        <end position="28"/>
    </location>
</feature>
<feature type="compositionally biased region" description="Basic residues" evidence="5">
    <location>
        <begin position="341"/>
        <end position="350"/>
    </location>
</feature>
<evidence type="ECO:0000256" key="6">
    <source>
        <dbReference type="SAM" id="Phobius"/>
    </source>
</evidence>
<evidence type="ECO:0000313" key="7">
    <source>
        <dbReference type="EMBL" id="CAD2217554.1"/>
    </source>
</evidence>
<reference evidence="7 8" key="1">
    <citation type="submission" date="2020-08" db="EMBL/GenBank/DDBJ databases">
        <authorList>
            <person name="Newling K."/>
            <person name="Davey J."/>
            <person name="Forrester S."/>
        </authorList>
    </citation>
    <scope>NUCLEOTIDE SEQUENCE [LARGE SCALE GENOMIC DNA]</scope>
    <source>
        <strain evidence="8">Crithidia deanei Carvalho (ATCC PRA-265)</strain>
    </source>
</reference>
<dbReference type="VEuPathDB" id="TriTrypDB:ADEAN_000503200"/>
<sequence length="430" mass="47987">MVTLKLFYTAISTVFKVVAAVVVGMVLSPFLNDREASEKGLSFIALRVLLPSMLFGNLTLDISLSLLREYYWAIVMSLVPQILGVIFAVAVRKSIDKEWRVLLVLGSTFQNGLVFPLSIVTNIKGVSWLDREAVARCEQYVFLYNLTCALGLWSIGNVMVKFHKDKLVARLRDLEEERLYLDKQRERTVRKHLRGALSDRKTRRRSCRRRERPTTSAISDINTLAAVLDTNTSNEKVMEKLEQEVESSFSSVTSEESDSTSDVARSTQSAPPSLDGEGEEEAPESLAQLHRYWYRPVRRHARPISMEKFNQLFSGEGEEAVLPSERAARKSAHRDKPPARASRRGRKKKVPLTAEQRQALYQDLLTNVPVPGVADPSSPLGGRGAFPERSAQDRTEVDVFPAQLGKTVLLSVPTDSGAPVDGGKHATSVY</sequence>
<evidence type="ECO:0008006" key="9">
    <source>
        <dbReference type="Google" id="ProtNLM"/>
    </source>
</evidence>
<keyword evidence="8" id="KW-1185">Reference proteome</keyword>
<proteinExistence type="predicted"/>
<gene>
    <name evidence="7" type="ORF">ADEAN_000503200</name>
</gene>
<accession>A0A7G2CFA0</accession>
<evidence type="ECO:0000256" key="1">
    <source>
        <dbReference type="ARBA" id="ARBA00004141"/>
    </source>
</evidence>
<protein>
    <recommendedName>
        <fullName evidence="9">Membrane transport protein</fullName>
    </recommendedName>
</protein>
<name>A0A7G2CFA0_9TRYP</name>
<evidence type="ECO:0000256" key="2">
    <source>
        <dbReference type="ARBA" id="ARBA00022692"/>
    </source>
</evidence>
<feature type="compositionally biased region" description="Basic residues" evidence="5">
    <location>
        <begin position="201"/>
        <end position="211"/>
    </location>
</feature>
<feature type="region of interest" description="Disordered" evidence="5">
    <location>
        <begin position="373"/>
        <end position="396"/>
    </location>
</feature>
<feature type="transmembrane region" description="Helical" evidence="6">
    <location>
        <begin position="70"/>
        <end position="89"/>
    </location>
</feature>
<feature type="transmembrane region" description="Helical" evidence="6">
    <location>
        <begin position="101"/>
        <end position="120"/>
    </location>
</feature>
<feature type="region of interest" description="Disordered" evidence="5">
    <location>
        <begin position="194"/>
        <end position="215"/>
    </location>
</feature>
<dbReference type="Proteomes" id="UP000515908">
    <property type="component" value="Chromosome 09"/>
</dbReference>
<dbReference type="GO" id="GO:0016020">
    <property type="term" value="C:membrane"/>
    <property type="evidence" value="ECO:0007669"/>
    <property type="project" value="UniProtKB-SubCell"/>
</dbReference>
<evidence type="ECO:0000256" key="4">
    <source>
        <dbReference type="ARBA" id="ARBA00023136"/>
    </source>
</evidence>
<dbReference type="PANTHER" id="PTHR31419:SF1">
    <property type="entry name" value="PROTEIN PIN-LIKES 6"/>
    <property type="match status" value="1"/>
</dbReference>
<evidence type="ECO:0000256" key="5">
    <source>
        <dbReference type="SAM" id="MobiDB-lite"/>
    </source>
</evidence>
<feature type="region of interest" description="Disordered" evidence="5">
    <location>
        <begin position="241"/>
        <end position="284"/>
    </location>
</feature>
<dbReference type="GO" id="GO:0055085">
    <property type="term" value="P:transmembrane transport"/>
    <property type="evidence" value="ECO:0007669"/>
    <property type="project" value="InterPro"/>
</dbReference>
<dbReference type="PANTHER" id="PTHR31419">
    <property type="entry name" value="PROTEIN PIN-LIKES 2"/>
    <property type="match status" value="1"/>
</dbReference>
<feature type="transmembrane region" description="Helical" evidence="6">
    <location>
        <begin position="40"/>
        <end position="58"/>
    </location>
</feature>
<evidence type="ECO:0000313" key="8">
    <source>
        <dbReference type="Proteomes" id="UP000515908"/>
    </source>
</evidence>
<keyword evidence="2 6" id="KW-0812">Transmembrane</keyword>
<keyword evidence="4 6" id="KW-0472">Membrane</keyword>